<accession>A0A9D4RU22</accession>
<sequence length="53" mass="5896">MLCSPTVIHTWASADASFELCEYLPPAKMFGTQMIEARLKLLFGFQSLSVVSE</sequence>
<dbReference type="EMBL" id="JAIWYP010000001">
    <property type="protein sequence ID" value="KAH3881686.1"/>
    <property type="molecule type" value="Genomic_DNA"/>
</dbReference>
<gene>
    <name evidence="1" type="ORF">DPMN_005613</name>
</gene>
<evidence type="ECO:0000313" key="2">
    <source>
        <dbReference type="Proteomes" id="UP000828390"/>
    </source>
</evidence>
<reference evidence="1" key="2">
    <citation type="submission" date="2020-11" db="EMBL/GenBank/DDBJ databases">
        <authorList>
            <person name="McCartney M.A."/>
            <person name="Auch B."/>
            <person name="Kono T."/>
            <person name="Mallez S."/>
            <person name="Becker A."/>
            <person name="Gohl D.M."/>
            <person name="Silverstein K.A.T."/>
            <person name="Koren S."/>
            <person name="Bechman K.B."/>
            <person name="Herman A."/>
            <person name="Abrahante J.E."/>
            <person name="Garbe J."/>
        </authorList>
    </citation>
    <scope>NUCLEOTIDE SEQUENCE</scope>
    <source>
        <strain evidence="1">Duluth1</strain>
        <tissue evidence="1">Whole animal</tissue>
    </source>
</reference>
<organism evidence="1 2">
    <name type="scientific">Dreissena polymorpha</name>
    <name type="common">Zebra mussel</name>
    <name type="synonym">Mytilus polymorpha</name>
    <dbReference type="NCBI Taxonomy" id="45954"/>
    <lineage>
        <taxon>Eukaryota</taxon>
        <taxon>Metazoa</taxon>
        <taxon>Spiralia</taxon>
        <taxon>Lophotrochozoa</taxon>
        <taxon>Mollusca</taxon>
        <taxon>Bivalvia</taxon>
        <taxon>Autobranchia</taxon>
        <taxon>Heteroconchia</taxon>
        <taxon>Euheterodonta</taxon>
        <taxon>Imparidentia</taxon>
        <taxon>Neoheterodontei</taxon>
        <taxon>Myida</taxon>
        <taxon>Dreissenoidea</taxon>
        <taxon>Dreissenidae</taxon>
        <taxon>Dreissena</taxon>
    </lineage>
</organism>
<evidence type="ECO:0000313" key="1">
    <source>
        <dbReference type="EMBL" id="KAH3881686.1"/>
    </source>
</evidence>
<dbReference type="Proteomes" id="UP000828390">
    <property type="component" value="Unassembled WGS sequence"/>
</dbReference>
<name>A0A9D4RU22_DREPO</name>
<protein>
    <submittedName>
        <fullName evidence="1">Uncharacterized protein</fullName>
    </submittedName>
</protein>
<proteinExistence type="predicted"/>
<comment type="caution">
    <text evidence="1">The sequence shown here is derived from an EMBL/GenBank/DDBJ whole genome shotgun (WGS) entry which is preliminary data.</text>
</comment>
<reference evidence="1" key="1">
    <citation type="journal article" date="2019" name="bioRxiv">
        <title>The Genome of the Zebra Mussel, Dreissena polymorpha: A Resource for Invasive Species Research.</title>
        <authorList>
            <person name="McCartney M.A."/>
            <person name="Auch B."/>
            <person name="Kono T."/>
            <person name="Mallez S."/>
            <person name="Zhang Y."/>
            <person name="Obille A."/>
            <person name="Becker A."/>
            <person name="Abrahante J.E."/>
            <person name="Garbe J."/>
            <person name="Badalamenti J.P."/>
            <person name="Herman A."/>
            <person name="Mangelson H."/>
            <person name="Liachko I."/>
            <person name="Sullivan S."/>
            <person name="Sone E.D."/>
            <person name="Koren S."/>
            <person name="Silverstein K.A.T."/>
            <person name="Beckman K.B."/>
            <person name="Gohl D.M."/>
        </authorList>
    </citation>
    <scope>NUCLEOTIDE SEQUENCE</scope>
    <source>
        <strain evidence="1">Duluth1</strain>
        <tissue evidence="1">Whole animal</tissue>
    </source>
</reference>
<keyword evidence="2" id="KW-1185">Reference proteome</keyword>
<dbReference type="AlphaFoldDB" id="A0A9D4RU22"/>